<reference evidence="1 2" key="1">
    <citation type="submission" date="2015-12" db="EMBL/GenBank/DDBJ databases">
        <authorList>
            <person name="Shamseldin A."/>
            <person name="Moawad H."/>
            <person name="Abd El-Rahim W.M."/>
            <person name="Sadowsky M.J."/>
        </authorList>
    </citation>
    <scope>NUCLEOTIDE SEQUENCE [LARGE SCALE GENOMIC DNA]</scope>
    <source>
        <strain evidence="1 2">WF1</strain>
    </source>
</reference>
<accession>A0A1V8M5R4</accession>
<dbReference type="OrthoDB" id="8455288at2"/>
<organism evidence="1 2">
    <name type="scientific">Methyloprofundus sedimenti</name>
    <dbReference type="NCBI Taxonomy" id="1420851"/>
    <lineage>
        <taxon>Bacteria</taxon>
        <taxon>Pseudomonadati</taxon>
        <taxon>Pseudomonadota</taxon>
        <taxon>Gammaproteobacteria</taxon>
        <taxon>Methylococcales</taxon>
        <taxon>Methylococcaceae</taxon>
        <taxon>Methyloprofundus</taxon>
    </lineage>
</organism>
<keyword evidence="2" id="KW-1185">Reference proteome</keyword>
<gene>
    <name evidence="1" type="ORF">AU255_02215</name>
</gene>
<protein>
    <recommendedName>
        <fullName evidence="3">AlpA family transcriptional regulator</fullName>
    </recommendedName>
</protein>
<dbReference type="STRING" id="1420851.AU255_02215"/>
<dbReference type="SUPFAM" id="SSF46955">
    <property type="entry name" value="Putative DNA-binding domain"/>
    <property type="match status" value="1"/>
</dbReference>
<name>A0A1V8M5R4_9GAMM</name>
<proteinExistence type="predicted"/>
<dbReference type="AlphaFoldDB" id="A0A1V8M5R4"/>
<dbReference type="Pfam" id="PF05930">
    <property type="entry name" value="Phage_AlpA"/>
    <property type="match status" value="1"/>
</dbReference>
<evidence type="ECO:0000313" key="2">
    <source>
        <dbReference type="Proteomes" id="UP000191980"/>
    </source>
</evidence>
<dbReference type="InterPro" id="IPR010260">
    <property type="entry name" value="AlpA"/>
</dbReference>
<dbReference type="InterPro" id="IPR036388">
    <property type="entry name" value="WH-like_DNA-bd_sf"/>
</dbReference>
<evidence type="ECO:0000313" key="1">
    <source>
        <dbReference type="EMBL" id="OQK16743.1"/>
    </source>
</evidence>
<dbReference type="EMBL" id="LPUF01000001">
    <property type="protein sequence ID" value="OQK16743.1"/>
    <property type="molecule type" value="Genomic_DNA"/>
</dbReference>
<evidence type="ECO:0008006" key="3">
    <source>
        <dbReference type="Google" id="ProtNLM"/>
    </source>
</evidence>
<dbReference type="RefSeq" id="WP_080521366.1">
    <property type="nucleotide sequence ID" value="NZ_LPUF01000001.1"/>
</dbReference>
<dbReference type="Proteomes" id="UP000191980">
    <property type="component" value="Unassembled WGS sequence"/>
</dbReference>
<sequence length="68" mass="7462">MPATKKLPETGLIRPATAAKCLGVSISTIWRWAKKPGFPDKIKLSDGITAFKAEEIHAWIESRRDGAV</sequence>
<dbReference type="Gene3D" id="1.10.10.10">
    <property type="entry name" value="Winged helix-like DNA-binding domain superfamily/Winged helix DNA-binding domain"/>
    <property type="match status" value="1"/>
</dbReference>
<dbReference type="InterPro" id="IPR009061">
    <property type="entry name" value="DNA-bd_dom_put_sf"/>
</dbReference>
<comment type="caution">
    <text evidence="1">The sequence shown here is derived from an EMBL/GenBank/DDBJ whole genome shotgun (WGS) entry which is preliminary data.</text>
</comment>